<dbReference type="GO" id="GO:0005509">
    <property type="term" value="F:calcium ion binding"/>
    <property type="evidence" value="ECO:0007669"/>
    <property type="project" value="InterPro"/>
</dbReference>
<dbReference type="InterPro" id="IPR032091">
    <property type="entry name" value="Malt_amylase-like_C"/>
</dbReference>
<feature type="chain" id="PRO_5039552227" description="Alpha-amylase" evidence="13">
    <location>
        <begin position="23"/>
        <end position="509"/>
    </location>
</feature>
<comment type="similarity">
    <text evidence="3 11">Belongs to the glycosyl hydrolase 13 family.</text>
</comment>
<dbReference type="Gene3D" id="2.60.40.1180">
    <property type="entry name" value="Golgi alpha-mannosidase II"/>
    <property type="match status" value="1"/>
</dbReference>
<dbReference type="RefSeq" id="WP_066823267.1">
    <property type="nucleotide sequence ID" value="NZ_LTBA01000006.1"/>
</dbReference>
<dbReference type="Pfam" id="PF16657">
    <property type="entry name" value="Malt_amylase_C"/>
    <property type="match status" value="1"/>
</dbReference>
<comment type="catalytic activity">
    <reaction evidence="1 12">
        <text>Endohydrolysis of (1-&gt;4)-alpha-D-glucosidic linkages in polysaccharides containing three or more (1-&gt;4)-alpha-linked D-glucose units.</text>
        <dbReference type="EC" id="3.2.1.1"/>
    </reaction>
</comment>
<reference evidence="15 16" key="1">
    <citation type="submission" date="2016-02" db="EMBL/GenBank/DDBJ databases">
        <title>Genome sequence of Clostridium tepidiprofundi DSM 19306.</title>
        <authorList>
            <person name="Poehlein A."/>
            <person name="Daniel R."/>
        </authorList>
    </citation>
    <scope>NUCLEOTIDE SEQUENCE [LARGE SCALE GENOMIC DNA]</scope>
    <source>
        <strain evidence="15 16">DSM 19306</strain>
    </source>
</reference>
<keyword evidence="16" id="KW-1185">Reference proteome</keyword>
<comment type="cofactor">
    <cofactor evidence="2">
        <name>Ca(2+)</name>
        <dbReference type="ChEBI" id="CHEBI:29108"/>
    </cofactor>
</comment>
<keyword evidence="10 12" id="KW-0326">Glycosidase</keyword>
<dbReference type="PRINTS" id="PR00110">
    <property type="entry name" value="ALPHAAMYLASE"/>
</dbReference>
<keyword evidence="6 13" id="KW-0732">Signal</keyword>
<dbReference type="AlphaFoldDB" id="A0A151B5F8"/>
<dbReference type="CDD" id="cd11339">
    <property type="entry name" value="AmyAc_bac_CMD_like_2"/>
    <property type="match status" value="1"/>
</dbReference>
<dbReference type="GO" id="GO:0004556">
    <property type="term" value="F:alpha-amylase activity"/>
    <property type="evidence" value="ECO:0007669"/>
    <property type="project" value="UniProtKB-UniRule"/>
</dbReference>
<evidence type="ECO:0000313" key="15">
    <source>
        <dbReference type="EMBL" id="KYH35116.1"/>
    </source>
</evidence>
<evidence type="ECO:0000256" key="3">
    <source>
        <dbReference type="ARBA" id="ARBA00008061"/>
    </source>
</evidence>
<accession>A0A151B5F8</accession>
<evidence type="ECO:0000256" key="8">
    <source>
        <dbReference type="ARBA" id="ARBA00022837"/>
    </source>
</evidence>
<dbReference type="Gene3D" id="3.20.20.80">
    <property type="entry name" value="Glycosidases"/>
    <property type="match status" value="1"/>
</dbReference>
<organism evidence="15 16">
    <name type="scientific">Clostridium tepidiprofundi DSM 19306</name>
    <dbReference type="NCBI Taxonomy" id="1121338"/>
    <lineage>
        <taxon>Bacteria</taxon>
        <taxon>Bacillati</taxon>
        <taxon>Bacillota</taxon>
        <taxon>Clostridia</taxon>
        <taxon>Eubacteriales</taxon>
        <taxon>Clostridiaceae</taxon>
        <taxon>Clostridium</taxon>
    </lineage>
</organism>
<dbReference type="GO" id="GO:0005975">
    <property type="term" value="P:carbohydrate metabolic process"/>
    <property type="evidence" value="ECO:0007669"/>
    <property type="project" value="InterPro"/>
</dbReference>
<dbReference type="Pfam" id="PF00128">
    <property type="entry name" value="Alpha-amylase"/>
    <property type="match status" value="1"/>
</dbReference>
<evidence type="ECO:0000256" key="2">
    <source>
        <dbReference type="ARBA" id="ARBA00001913"/>
    </source>
</evidence>
<evidence type="ECO:0000256" key="4">
    <source>
        <dbReference type="ARBA" id="ARBA00012595"/>
    </source>
</evidence>
<name>A0A151B5F8_9CLOT</name>
<dbReference type="InterPro" id="IPR006047">
    <property type="entry name" value="GH13_cat_dom"/>
</dbReference>
<dbReference type="PROSITE" id="PS51257">
    <property type="entry name" value="PROKAR_LIPOPROTEIN"/>
    <property type="match status" value="1"/>
</dbReference>
<evidence type="ECO:0000256" key="7">
    <source>
        <dbReference type="ARBA" id="ARBA00022801"/>
    </source>
</evidence>
<feature type="signal peptide" evidence="13">
    <location>
        <begin position="1"/>
        <end position="22"/>
    </location>
</feature>
<dbReference type="SUPFAM" id="SSF51011">
    <property type="entry name" value="Glycosyl hydrolase domain"/>
    <property type="match status" value="1"/>
</dbReference>
<evidence type="ECO:0000256" key="13">
    <source>
        <dbReference type="SAM" id="SignalP"/>
    </source>
</evidence>
<evidence type="ECO:0000256" key="5">
    <source>
        <dbReference type="ARBA" id="ARBA00022723"/>
    </source>
</evidence>
<protein>
    <recommendedName>
        <fullName evidence="4 12">Alpha-amylase</fullName>
        <ecNumber evidence="4 12">3.2.1.1</ecNumber>
    </recommendedName>
</protein>
<dbReference type="InterPro" id="IPR013777">
    <property type="entry name" value="A-amylase-like"/>
</dbReference>
<dbReference type="SUPFAM" id="SSF51445">
    <property type="entry name" value="(Trans)glycosidases"/>
    <property type="match status" value="1"/>
</dbReference>
<dbReference type="PIRSF" id="PIRSF001024">
    <property type="entry name" value="Alph-amyl_fung"/>
    <property type="match status" value="1"/>
</dbReference>
<keyword evidence="9 12" id="KW-0119">Carbohydrate metabolism</keyword>
<gene>
    <name evidence="15" type="ORF">CLTEP_09360</name>
</gene>
<dbReference type="OrthoDB" id="9805159at2"/>
<keyword evidence="5" id="KW-0479">Metal-binding</keyword>
<keyword evidence="7 12" id="KW-0378">Hydrolase</keyword>
<evidence type="ECO:0000256" key="11">
    <source>
        <dbReference type="RuleBase" id="RU003615"/>
    </source>
</evidence>
<dbReference type="PANTHER" id="PTHR10357:SF215">
    <property type="entry name" value="ALPHA-AMYLASE 1"/>
    <property type="match status" value="1"/>
</dbReference>
<keyword evidence="8" id="KW-0106">Calcium</keyword>
<proteinExistence type="inferred from homology"/>
<evidence type="ECO:0000256" key="1">
    <source>
        <dbReference type="ARBA" id="ARBA00000548"/>
    </source>
</evidence>
<dbReference type="SMART" id="SM00642">
    <property type="entry name" value="Aamy"/>
    <property type="match status" value="1"/>
</dbReference>
<dbReference type="STRING" id="1121338.CLTEP_09360"/>
<comment type="caution">
    <text evidence="15">The sequence shown here is derived from an EMBL/GenBank/DDBJ whole genome shotgun (WGS) entry which is preliminary data.</text>
</comment>
<dbReference type="EMBL" id="LTBA01000006">
    <property type="protein sequence ID" value="KYH35116.1"/>
    <property type="molecule type" value="Genomic_DNA"/>
</dbReference>
<evidence type="ECO:0000256" key="6">
    <source>
        <dbReference type="ARBA" id="ARBA00022729"/>
    </source>
</evidence>
<feature type="domain" description="Glycosyl hydrolase family 13 catalytic" evidence="14">
    <location>
        <begin position="75"/>
        <end position="422"/>
    </location>
</feature>
<sequence length="509" mass="59198">MKQKILILITIALMLSSGCTLNKSTPTQSISNHTNKSCQTSANGFQTKKIKKSYIPKYNVSNTGGNFSNHDLIYFIMTDRFYDGDTSNDNFPDVNKKDAKAYHGGDLKGIIKKLDYIKSLGTTAIWITPVVKNEPKGYHGYWAYDFYKVDPHIGTMDDFKNLVDEAHKRNIKVIMDYVVNHTGYNSPWLKDDTKKDWFHTKLNITNWSDQKQVENGWLSGLPDLNQENPEVRKYFIENALWWISKTNIDGMRLDTVRHVPKEFWNEFAHAIKEKYPNFYLLGEVWNESTHYLEQYHKLGIDGLTNYSMYNGIKNAFTRFGQTDSLINAIKQETNFSNPEINGIFIDNHDNMRLISMAGKHGKEYLKQALTFELTYPSIPIIYYGTEIGMQGKSDPDNRRDMEWNKTKKSDILDFYRKIVDFRNTNPALQTGDFKLLDYDSYFLSYMRKHNNSSVIVVMNLQNKNKNVTINVPQNNTKFKDLLTNKTYTLEHNKLQLMLKPLDLIILESN</sequence>
<evidence type="ECO:0000256" key="9">
    <source>
        <dbReference type="ARBA" id="ARBA00023277"/>
    </source>
</evidence>
<dbReference type="Proteomes" id="UP000075531">
    <property type="component" value="Unassembled WGS sequence"/>
</dbReference>
<dbReference type="InterPro" id="IPR017853">
    <property type="entry name" value="GH"/>
</dbReference>
<evidence type="ECO:0000256" key="10">
    <source>
        <dbReference type="ARBA" id="ARBA00023295"/>
    </source>
</evidence>
<dbReference type="PANTHER" id="PTHR10357">
    <property type="entry name" value="ALPHA-AMYLASE FAMILY MEMBER"/>
    <property type="match status" value="1"/>
</dbReference>
<dbReference type="EC" id="3.2.1.1" evidence="4 12"/>
<dbReference type="InterPro" id="IPR013780">
    <property type="entry name" value="Glyco_hydro_b"/>
</dbReference>
<evidence type="ECO:0000259" key="14">
    <source>
        <dbReference type="SMART" id="SM00642"/>
    </source>
</evidence>
<evidence type="ECO:0000256" key="12">
    <source>
        <dbReference type="RuleBase" id="RU361134"/>
    </source>
</evidence>
<dbReference type="InterPro" id="IPR006046">
    <property type="entry name" value="Alpha_amylase"/>
</dbReference>
<dbReference type="PATRIC" id="fig|1121338.3.peg.966"/>
<evidence type="ECO:0000313" key="16">
    <source>
        <dbReference type="Proteomes" id="UP000075531"/>
    </source>
</evidence>